<dbReference type="InterPro" id="IPR041373">
    <property type="entry name" value="RT_RNaseH"/>
</dbReference>
<evidence type="ECO:0000256" key="3">
    <source>
        <dbReference type="ARBA" id="ARBA00022695"/>
    </source>
</evidence>
<evidence type="ECO:0000256" key="5">
    <source>
        <dbReference type="ARBA" id="ARBA00022759"/>
    </source>
</evidence>
<dbReference type="GO" id="GO:0008270">
    <property type="term" value="F:zinc ion binding"/>
    <property type="evidence" value="ECO:0007669"/>
    <property type="project" value="UniProtKB-KW"/>
</dbReference>
<dbReference type="Pfam" id="PF17917">
    <property type="entry name" value="RT_RNaseH"/>
    <property type="match status" value="1"/>
</dbReference>
<dbReference type="Pfam" id="PF00078">
    <property type="entry name" value="RVT_1"/>
    <property type="match status" value="1"/>
</dbReference>
<keyword evidence="8" id="KW-0863">Zinc-finger</keyword>
<keyword evidence="7" id="KW-0695">RNA-directed DNA polymerase</keyword>
<protein>
    <recommendedName>
        <fullName evidence="10">C2H2-type domain-containing protein</fullName>
    </recommendedName>
</protein>
<proteinExistence type="predicted"/>
<evidence type="ECO:0000313" key="11">
    <source>
        <dbReference type="EMBL" id="KZS10539.1"/>
    </source>
</evidence>
<feature type="region of interest" description="Disordered" evidence="9">
    <location>
        <begin position="618"/>
        <end position="758"/>
    </location>
</feature>
<dbReference type="EMBL" id="LRGB01001776">
    <property type="protein sequence ID" value="KZS10539.1"/>
    <property type="molecule type" value="Genomic_DNA"/>
</dbReference>
<dbReference type="Gene3D" id="3.30.70.270">
    <property type="match status" value="1"/>
</dbReference>
<dbReference type="InterPro" id="IPR000477">
    <property type="entry name" value="RT_dom"/>
</dbReference>
<reference evidence="11 12" key="1">
    <citation type="submission" date="2016-03" db="EMBL/GenBank/DDBJ databases">
        <title>EvidentialGene: Evidence-directed Construction of Genes on Genomes.</title>
        <authorList>
            <person name="Gilbert D.G."/>
            <person name="Choi J.-H."/>
            <person name="Mockaitis K."/>
            <person name="Colbourne J."/>
            <person name="Pfrender M."/>
        </authorList>
    </citation>
    <scope>NUCLEOTIDE SEQUENCE [LARGE SCALE GENOMIC DNA]</scope>
    <source>
        <strain evidence="11 12">Xinb3</strain>
        <tissue evidence="11">Complete organism</tissue>
    </source>
</reference>
<dbReference type="InterPro" id="IPR013087">
    <property type="entry name" value="Znf_C2H2_type"/>
</dbReference>
<organism evidence="11 12">
    <name type="scientific">Daphnia magna</name>
    <dbReference type="NCBI Taxonomy" id="35525"/>
    <lineage>
        <taxon>Eukaryota</taxon>
        <taxon>Metazoa</taxon>
        <taxon>Ecdysozoa</taxon>
        <taxon>Arthropoda</taxon>
        <taxon>Crustacea</taxon>
        <taxon>Branchiopoda</taxon>
        <taxon>Diplostraca</taxon>
        <taxon>Cladocera</taxon>
        <taxon>Anomopoda</taxon>
        <taxon>Daphniidae</taxon>
        <taxon>Daphnia</taxon>
    </lineage>
</organism>
<dbReference type="CDD" id="cd01647">
    <property type="entry name" value="RT_LTR"/>
    <property type="match status" value="1"/>
</dbReference>
<dbReference type="GO" id="GO:0006508">
    <property type="term" value="P:proteolysis"/>
    <property type="evidence" value="ECO:0007669"/>
    <property type="project" value="UniProtKB-KW"/>
</dbReference>
<dbReference type="OrthoDB" id="6371737at2759"/>
<dbReference type="CDD" id="cd09274">
    <property type="entry name" value="RNase_HI_RT_Ty3"/>
    <property type="match status" value="1"/>
</dbReference>
<dbReference type="InterPro" id="IPR043128">
    <property type="entry name" value="Rev_trsase/Diguanyl_cyclase"/>
</dbReference>
<dbReference type="PANTHER" id="PTHR37984:SF5">
    <property type="entry name" value="PROTEIN NYNRIN-LIKE"/>
    <property type="match status" value="1"/>
</dbReference>
<keyword evidence="2" id="KW-0808">Transferase</keyword>
<dbReference type="GO" id="GO:0004519">
    <property type="term" value="F:endonuclease activity"/>
    <property type="evidence" value="ECO:0007669"/>
    <property type="project" value="UniProtKB-KW"/>
</dbReference>
<keyword evidence="5" id="KW-0255">Endonuclease</keyword>
<dbReference type="InterPro" id="IPR043502">
    <property type="entry name" value="DNA/RNA_pol_sf"/>
</dbReference>
<evidence type="ECO:0000256" key="6">
    <source>
        <dbReference type="ARBA" id="ARBA00022801"/>
    </source>
</evidence>
<comment type="caution">
    <text evidence="11">The sequence shown here is derived from an EMBL/GenBank/DDBJ whole genome shotgun (WGS) entry which is preliminary data.</text>
</comment>
<keyword evidence="8" id="KW-0862">Zinc</keyword>
<name>A0A164TKU1_9CRUS</name>
<dbReference type="GO" id="GO:0008233">
    <property type="term" value="F:peptidase activity"/>
    <property type="evidence" value="ECO:0007669"/>
    <property type="project" value="UniProtKB-KW"/>
</dbReference>
<dbReference type="Proteomes" id="UP000076858">
    <property type="component" value="Unassembled WGS sequence"/>
</dbReference>
<keyword evidence="4" id="KW-0540">Nuclease</keyword>
<dbReference type="FunFam" id="3.10.10.10:FF:000007">
    <property type="entry name" value="Retrovirus-related Pol polyprotein from transposon 17.6-like Protein"/>
    <property type="match status" value="1"/>
</dbReference>
<evidence type="ECO:0000256" key="4">
    <source>
        <dbReference type="ARBA" id="ARBA00022722"/>
    </source>
</evidence>
<dbReference type="PROSITE" id="PS50157">
    <property type="entry name" value="ZINC_FINGER_C2H2_2"/>
    <property type="match status" value="1"/>
</dbReference>
<dbReference type="PROSITE" id="PS00028">
    <property type="entry name" value="ZINC_FINGER_C2H2_1"/>
    <property type="match status" value="1"/>
</dbReference>
<evidence type="ECO:0000259" key="10">
    <source>
        <dbReference type="PROSITE" id="PS50157"/>
    </source>
</evidence>
<evidence type="ECO:0000256" key="1">
    <source>
        <dbReference type="ARBA" id="ARBA00022670"/>
    </source>
</evidence>
<dbReference type="PANTHER" id="PTHR37984">
    <property type="entry name" value="PROTEIN CBG26694"/>
    <property type="match status" value="1"/>
</dbReference>
<keyword evidence="12" id="KW-1185">Reference proteome</keyword>
<keyword evidence="3" id="KW-0548">Nucleotidyltransferase</keyword>
<dbReference type="GO" id="GO:0003964">
    <property type="term" value="F:RNA-directed DNA polymerase activity"/>
    <property type="evidence" value="ECO:0007669"/>
    <property type="project" value="UniProtKB-KW"/>
</dbReference>
<sequence>MLSNKIIRKSHSPFAAAIVMVPKKDGEMRMCIDYRALNKITVKDKYPLPRIDDTINALCGSVYFSTLDLLTGYWQIEIEESDKHKTAFICEFGQYEFNRMPFVLTNAPRSFQRAMNNILKTELYKFALVYLADILVLSSPDFSRELIIYTDASGYGIAAVLAQIQTAPQSAVSAESDGQDLRESDGVEVIIAYTSKHLNDHEAKWSTTEKEAYAIILAIDVFRTYLYGRKFTVFTDHRPLELLMSKTEPAGRLPRWPLKIQEFDTIIGYRTGKSHESADTLSRTPIMPLAKVETKSTGTKEKSEVKNEKLETRETRTKQVIFEEENDKFKDTEKWIELQQKDKYYRTISQEMAKTNPSEDTVRIQNSNICVTETENQQWIFQTINTNPDIVENFPDATLENIQELRLEQRKAVTTTINSPIFGVILKTNHDSGNIIRDIAWGLLKNGQYPNEKCVIHHGINEQLNMEDCDVDWTKCQDELKTFITSNDSLVLVKHNDAYSTGMRQHQFNLRHFRTHRTAHGNRQNGPTFTGVRQKVSHTETAAIIAIHTQQPLDGKQLPPIPPLLKRERKVNNENLTTPITQKSILSTSSTTTTTKPTTKLSTTIIQTTIATTTIKTTVKSTPPTARLTTTTKPTTKTTNPATTTTKPTTTTTKPTTTTTKPTTITRKPTTTTTKPTTTTTKPTTTTTKPITTKPTTTTTKPTTTNTEPTVPSTTTKTTSTTISSTTTKAKTTTESINQSTTHHTTTANITTKGLPAMKDHTNTEDEVMEIIDDTEQAAHLKSHPAHETMEMEQLNILNDLVGLMQESESKSVSNIVISEKKDNQIGTMCEWITLETNTRAMGSIQRHLETAHTLRRVKYRECAVCGLAGNCPTLEGHYQKIHSNPHSSPTIQFSRMSNMDSSNRASSAAVISLEEVAALKDERGELSVLEIPAIEESSAADEYFKRTYNRLRSSPQQCQSARELYDTCGLSQPSEDQMNFYNRAPTQQELDAKLRRAANTSAGVDGLEYRHLRAIDPICILLQTVCKMVWKLGIPNCWKISQTVPILYSFFLPTSLMMLTSGPTPERCDLPSERSPASPTEIAIPGTCSLTRATRESLPIASPWKEHQKTWLAWYPAEHPSPSTTEDTFTEPGSTSFLFGGTHGFALSSRIRVADDVGRKMRLAYARGFDSEKLLELPELDSITKNDCNKSVKPIFIVTVDGGPDEIPRYQKVIDVAIHHLTQQNRNVFIVATNAPGRTIDDEKEKENLKFAGQTLAEIWSDVIIDSFPVVAKYVDPDSEWGLKFERLVSKDETWFANHVQTSQYCTQIVKCFDESCCSKLRSSYFSLIPGRFLSPPISLIQSEINGFKAPEGSESETNHKFAPLFISKNLNLDRILPRSTRNFKVLPYDLFCPSVQSQLSERYCKECSLYFASKVMLKNHTSMHKTAKILVISRVYPLRVAAKMQRELIAIIAHSENGPEDGEWIAKI</sequence>
<evidence type="ECO:0000313" key="12">
    <source>
        <dbReference type="Proteomes" id="UP000076858"/>
    </source>
</evidence>
<dbReference type="SUPFAM" id="SSF56672">
    <property type="entry name" value="DNA/RNA polymerases"/>
    <property type="match status" value="1"/>
</dbReference>
<dbReference type="InterPro" id="IPR050951">
    <property type="entry name" value="Retrovirus_Pol_polyprotein"/>
</dbReference>
<feature type="compositionally biased region" description="Low complexity" evidence="9">
    <location>
        <begin position="618"/>
        <end position="752"/>
    </location>
</feature>
<gene>
    <name evidence="11" type="ORF">APZ42_024972</name>
</gene>
<evidence type="ECO:0000256" key="2">
    <source>
        <dbReference type="ARBA" id="ARBA00022679"/>
    </source>
</evidence>
<dbReference type="Gene3D" id="3.10.10.10">
    <property type="entry name" value="HIV Type 1 Reverse Transcriptase, subunit A, domain 1"/>
    <property type="match status" value="1"/>
</dbReference>
<keyword evidence="8" id="KW-0479">Metal-binding</keyword>
<evidence type="ECO:0000256" key="8">
    <source>
        <dbReference type="PROSITE-ProRule" id="PRU00042"/>
    </source>
</evidence>
<keyword evidence="6" id="KW-0378">Hydrolase</keyword>
<evidence type="ECO:0000256" key="9">
    <source>
        <dbReference type="SAM" id="MobiDB-lite"/>
    </source>
</evidence>
<accession>A0A164TKU1</accession>
<keyword evidence="1" id="KW-0645">Protease</keyword>
<evidence type="ECO:0000256" key="7">
    <source>
        <dbReference type="ARBA" id="ARBA00022918"/>
    </source>
</evidence>
<feature type="domain" description="C2H2-type" evidence="10">
    <location>
        <begin position="1404"/>
        <end position="1431"/>
    </location>
</feature>